<dbReference type="Proteomes" id="UP000177408">
    <property type="component" value="Unassembled WGS sequence"/>
</dbReference>
<dbReference type="EMBL" id="MHIR01000022">
    <property type="protein sequence ID" value="OGY57513.1"/>
    <property type="molecule type" value="Genomic_DNA"/>
</dbReference>
<dbReference type="PANTHER" id="PTHR33397:SF5">
    <property type="entry name" value="RNASE YUTE-RELATED"/>
    <property type="match status" value="1"/>
</dbReference>
<keyword evidence="1" id="KW-1277">Toxin-antitoxin system</keyword>
<evidence type="ECO:0000256" key="3">
    <source>
        <dbReference type="ARBA" id="ARBA00022801"/>
    </source>
</evidence>
<dbReference type="GO" id="GO:0004540">
    <property type="term" value="F:RNA nuclease activity"/>
    <property type="evidence" value="ECO:0007669"/>
    <property type="project" value="InterPro"/>
</dbReference>
<dbReference type="Pfam" id="PF01934">
    <property type="entry name" value="HepT-like"/>
    <property type="match status" value="1"/>
</dbReference>
<dbReference type="AlphaFoldDB" id="A0A1G1YYT1"/>
<name>A0A1G1YYT1_9BACT</name>
<evidence type="ECO:0000256" key="1">
    <source>
        <dbReference type="ARBA" id="ARBA00022649"/>
    </source>
</evidence>
<evidence type="ECO:0008006" key="7">
    <source>
        <dbReference type="Google" id="ProtNLM"/>
    </source>
</evidence>
<organism evidence="5 6">
    <name type="scientific">Candidatus Buchananbacteria bacterium RIFCSPLOWO2_02_FULL_46_11b</name>
    <dbReference type="NCBI Taxonomy" id="1797548"/>
    <lineage>
        <taxon>Bacteria</taxon>
        <taxon>Candidatus Buchananiibacteriota</taxon>
    </lineage>
</organism>
<protein>
    <recommendedName>
        <fullName evidence="7">DUF86 domain-containing protein</fullName>
    </recommendedName>
</protein>
<evidence type="ECO:0000256" key="2">
    <source>
        <dbReference type="ARBA" id="ARBA00022722"/>
    </source>
</evidence>
<evidence type="ECO:0000313" key="6">
    <source>
        <dbReference type="Proteomes" id="UP000177408"/>
    </source>
</evidence>
<dbReference type="GO" id="GO:0016787">
    <property type="term" value="F:hydrolase activity"/>
    <property type="evidence" value="ECO:0007669"/>
    <property type="project" value="UniProtKB-KW"/>
</dbReference>
<dbReference type="PANTHER" id="PTHR33397">
    <property type="entry name" value="UPF0331 PROTEIN YUTE"/>
    <property type="match status" value="1"/>
</dbReference>
<sequence length="136" mass="15532">MTNANVLENKISAVKKYLKILERYQKLSAQEIARNVDLKGALERYLYLAVQSAIDLAEMAVANNKLRKPSTMSESFEILGEEKIISSVLQEKLVKMVGFRNVMAHDYEAVDEGIVFDVLQNRLADIRKFLKIIEKI</sequence>
<evidence type="ECO:0000313" key="5">
    <source>
        <dbReference type="EMBL" id="OGY57513.1"/>
    </source>
</evidence>
<evidence type="ECO:0000256" key="4">
    <source>
        <dbReference type="ARBA" id="ARBA00024207"/>
    </source>
</evidence>
<dbReference type="InterPro" id="IPR037038">
    <property type="entry name" value="HepT-like_sf"/>
</dbReference>
<dbReference type="Gene3D" id="1.20.120.580">
    <property type="entry name" value="bsu32300-like"/>
    <property type="match status" value="1"/>
</dbReference>
<gene>
    <name evidence="5" type="ORF">A3H67_01825</name>
</gene>
<comment type="similarity">
    <text evidence="4">Belongs to the HepT RNase toxin family.</text>
</comment>
<dbReference type="InterPro" id="IPR008201">
    <property type="entry name" value="HepT-like"/>
</dbReference>
<reference evidence="5 6" key="1">
    <citation type="journal article" date="2016" name="Nat. Commun.">
        <title>Thousands of microbial genomes shed light on interconnected biogeochemical processes in an aquifer system.</title>
        <authorList>
            <person name="Anantharaman K."/>
            <person name="Brown C.T."/>
            <person name="Hug L.A."/>
            <person name="Sharon I."/>
            <person name="Castelle C.J."/>
            <person name="Probst A.J."/>
            <person name="Thomas B.C."/>
            <person name="Singh A."/>
            <person name="Wilkins M.J."/>
            <person name="Karaoz U."/>
            <person name="Brodie E.L."/>
            <person name="Williams K.H."/>
            <person name="Hubbard S.S."/>
            <person name="Banfield J.F."/>
        </authorList>
    </citation>
    <scope>NUCLEOTIDE SEQUENCE [LARGE SCALE GENOMIC DNA]</scope>
</reference>
<dbReference type="NCBIfam" id="NF047751">
    <property type="entry name" value="HepT_toxin"/>
    <property type="match status" value="1"/>
</dbReference>
<accession>A0A1G1YYT1</accession>
<keyword evidence="3" id="KW-0378">Hydrolase</keyword>
<dbReference type="GO" id="GO:0110001">
    <property type="term" value="C:toxin-antitoxin complex"/>
    <property type="evidence" value="ECO:0007669"/>
    <property type="project" value="InterPro"/>
</dbReference>
<comment type="caution">
    <text evidence="5">The sequence shown here is derived from an EMBL/GenBank/DDBJ whole genome shotgun (WGS) entry which is preliminary data.</text>
</comment>
<proteinExistence type="inferred from homology"/>
<keyword evidence="2" id="KW-0540">Nuclease</keyword>
<dbReference type="InterPro" id="IPR052379">
    <property type="entry name" value="Type_VII_TA_RNase"/>
</dbReference>